<protein>
    <submittedName>
        <fullName evidence="1">DUF3231 family protein</fullName>
    </submittedName>
</protein>
<dbReference type="RefSeq" id="WP_247343400.1">
    <property type="nucleotide sequence ID" value="NZ_CP095550.1"/>
</dbReference>
<dbReference type="EMBL" id="JBHUIK010000002">
    <property type="protein sequence ID" value="MFD2214593.1"/>
    <property type="molecule type" value="Genomic_DNA"/>
</dbReference>
<comment type="caution">
    <text evidence="1">The sequence shown here is derived from an EMBL/GenBank/DDBJ whole genome shotgun (WGS) entry which is preliminary data.</text>
</comment>
<name>A0ABW5BXB4_9BACI</name>
<dbReference type="Pfam" id="PF11553">
    <property type="entry name" value="DUF3231"/>
    <property type="match status" value="1"/>
</dbReference>
<accession>A0ABW5BXB4</accession>
<evidence type="ECO:0000313" key="1">
    <source>
        <dbReference type="EMBL" id="MFD2214593.1"/>
    </source>
</evidence>
<evidence type="ECO:0000313" key="2">
    <source>
        <dbReference type="Proteomes" id="UP001597318"/>
    </source>
</evidence>
<dbReference type="InterPro" id="IPR012347">
    <property type="entry name" value="Ferritin-like"/>
</dbReference>
<sequence length="174" mass="20327">MESHHVRLTASEIGGLWTNYVSDSMFICVYKYFLAHVEDKEIKSVLEHALDLAQQHVSVVTKIFTEEKHAIPEGFTEKDVDIKAPKLFTDEFFLFYTKQMAKGALVTYSALLPHTFRNDIREHFMSCISSTMELFNDTTNIMLSKGLQVRTPYIPYLKEVDMVEKQRFFSRLDW</sequence>
<proteinExistence type="predicted"/>
<organism evidence="1 2">
    <name type="scientific">Metabacillus endolithicus</name>
    <dbReference type="NCBI Taxonomy" id="1535204"/>
    <lineage>
        <taxon>Bacteria</taxon>
        <taxon>Bacillati</taxon>
        <taxon>Bacillota</taxon>
        <taxon>Bacilli</taxon>
        <taxon>Bacillales</taxon>
        <taxon>Bacillaceae</taxon>
        <taxon>Metabacillus</taxon>
    </lineage>
</organism>
<dbReference type="InterPro" id="IPR021617">
    <property type="entry name" value="DUF3231"/>
</dbReference>
<keyword evidence="2" id="KW-1185">Reference proteome</keyword>
<reference evidence="2" key="1">
    <citation type="journal article" date="2019" name="Int. J. Syst. Evol. Microbiol.">
        <title>The Global Catalogue of Microorganisms (GCM) 10K type strain sequencing project: providing services to taxonomists for standard genome sequencing and annotation.</title>
        <authorList>
            <consortium name="The Broad Institute Genomics Platform"/>
            <consortium name="The Broad Institute Genome Sequencing Center for Infectious Disease"/>
            <person name="Wu L."/>
            <person name="Ma J."/>
        </authorList>
    </citation>
    <scope>NUCLEOTIDE SEQUENCE [LARGE SCALE GENOMIC DNA]</scope>
    <source>
        <strain evidence="2">CGMCC 1.15474</strain>
    </source>
</reference>
<dbReference type="Proteomes" id="UP001597318">
    <property type="component" value="Unassembled WGS sequence"/>
</dbReference>
<gene>
    <name evidence="1" type="ORF">ACFSKK_12950</name>
</gene>
<dbReference type="Gene3D" id="1.20.1260.10">
    <property type="match status" value="1"/>
</dbReference>